<proteinExistence type="predicted"/>
<dbReference type="PROSITE" id="PS50011">
    <property type="entry name" value="PROTEIN_KINASE_DOM"/>
    <property type="match status" value="1"/>
</dbReference>
<dbReference type="GO" id="GO:0043565">
    <property type="term" value="F:sequence-specific DNA binding"/>
    <property type="evidence" value="ECO:0007669"/>
    <property type="project" value="InterPro"/>
</dbReference>
<dbReference type="STRING" id="50990.A0A4Y7PUY2"/>
<dbReference type="SUPFAM" id="SSF56112">
    <property type="entry name" value="Protein kinase-like (PK-like)"/>
    <property type="match status" value="1"/>
</dbReference>
<evidence type="ECO:0000313" key="5">
    <source>
        <dbReference type="EMBL" id="TDL18692.1"/>
    </source>
</evidence>
<keyword evidence="6" id="KW-1185">Reference proteome</keyword>
<name>A0A4Y7PUY2_9AGAM</name>
<feature type="domain" description="Protein kinase" evidence="3">
    <location>
        <begin position="21"/>
        <end position="292"/>
    </location>
</feature>
<evidence type="ECO:0000256" key="2">
    <source>
        <dbReference type="SAM" id="MobiDB-lite"/>
    </source>
</evidence>
<accession>A0A4Y7PUY2</accession>
<sequence length="428" mass="47409">MDVAIHSHVFPRILTLDDITDRSEHPLYAGGFGDVWRASWRGRSVALKSPRLTLVVNDAERAHRNLCREVLLWRQLNHPHLLEFLGVCKYSSPYTSIVSPWMENGTVLNFVQTRPKVGRIRLLKQVASALSYLHEHDPPVVHQDVRCINILVNDKQEAVLGDFGLSRIDNNFFTSMASTMQHGCTRWQAPELLFPPSGEIPSTSWATDMWSFGMVVLELFTECLPFAKTAVDSAVIIDIYHGRKPDRPIDSEVKAPGLSDRVWACVEKCWSKSPSDRPRASVLVSQLAEELVAEGAAPIDGFSTASVIDVQGLSDRRDQLVDYEDAFLGYTFKRFPVAPPSPVVPLRRSVRAHSKGPSRGRRIALPGLATREVSSKPPSPQLGSQTPGSVVESSNGPVCSNCATESTPLWRTDPNGQQLCKSGLIIRT</sequence>
<dbReference type="Proteomes" id="UP000294933">
    <property type="component" value="Unassembled WGS sequence"/>
</dbReference>
<dbReference type="GO" id="GO:0004674">
    <property type="term" value="F:protein serine/threonine kinase activity"/>
    <property type="evidence" value="ECO:0007669"/>
    <property type="project" value="TreeGrafter"/>
</dbReference>
<evidence type="ECO:0000256" key="1">
    <source>
        <dbReference type="PROSITE-ProRule" id="PRU00094"/>
    </source>
</evidence>
<dbReference type="InterPro" id="IPR000719">
    <property type="entry name" value="Prot_kinase_dom"/>
</dbReference>
<evidence type="ECO:0000313" key="6">
    <source>
        <dbReference type="Proteomes" id="UP000294933"/>
    </source>
</evidence>
<dbReference type="InterPro" id="IPR011009">
    <property type="entry name" value="Kinase-like_dom_sf"/>
</dbReference>
<evidence type="ECO:0000259" key="3">
    <source>
        <dbReference type="PROSITE" id="PS50011"/>
    </source>
</evidence>
<dbReference type="InterPro" id="IPR008266">
    <property type="entry name" value="Tyr_kinase_AS"/>
</dbReference>
<reference evidence="5 6" key="1">
    <citation type="submission" date="2018-06" db="EMBL/GenBank/DDBJ databases">
        <title>A transcriptomic atlas of mushroom development highlights an independent origin of complex multicellularity.</title>
        <authorList>
            <consortium name="DOE Joint Genome Institute"/>
            <person name="Krizsan K."/>
            <person name="Almasi E."/>
            <person name="Merenyi Z."/>
            <person name="Sahu N."/>
            <person name="Viragh M."/>
            <person name="Koszo T."/>
            <person name="Mondo S."/>
            <person name="Kiss B."/>
            <person name="Balint B."/>
            <person name="Kues U."/>
            <person name="Barry K."/>
            <person name="Hegedus J.C."/>
            <person name="Henrissat B."/>
            <person name="Johnson J."/>
            <person name="Lipzen A."/>
            <person name="Ohm R."/>
            <person name="Nagy I."/>
            <person name="Pangilinan J."/>
            <person name="Yan J."/>
            <person name="Xiong Y."/>
            <person name="Grigoriev I.V."/>
            <person name="Hibbett D.S."/>
            <person name="Nagy L.G."/>
        </authorList>
    </citation>
    <scope>NUCLEOTIDE SEQUENCE [LARGE SCALE GENOMIC DNA]</scope>
    <source>
        <strain evidence="5 6">SZMC22713</strain>
    </source>
</reference>
<dbReference type="PROSITE" id="PS50114">
    <property type="entry name" value="GATA_ZN_FINGER_2"/>
    <property type="match status" value="1"/>
</dbReference>
<feature type="compositionally biased region" description="Polar residues" evidence="2">
    <location>
        <begin position="381"/>
        <end position="396"/>
    </location>
</feature>
<keyword evidence="1" id="KW-0863">Zinc-finger</keyword>
<dbReference type="VEuPathDB" id="FungiDB:BD410DRAFT_728260"/>
<feature type="domain" description="GATA-type" evidence="4">
    <location>
        <begin position="393"/>
        <end position="422"/>
    </location>
</feature>
<dbReference type="InterPro" id="IPR000679">
    <property type="entry name" value="Znf_GATA"/>
</dbReference>
<dbReference type="AlphaFoldDB" id="A0A4Y7PUY2"/>
<dbReference type="InterPro" id="IPR051681">
    <property type="entry name" value="Ser/Thr_Kinases-Pseudokinases"/>
</dbReference>
<dbReference type="PANTHER" id="PTHR44329">
    <property type="entry name" value="SERINE/THREONINE-PROTEIN KINASE TNNI3K-RELATED"/>
    <property type="match status" value="1"/>
</dbReference>
<dbReference type="Gene3D" id="3.30.50.10">
    <property type="entry name" value="Erythroid Transcription Factor GATA-1, subunit A"/>
    <property type="match status" value="1"/>
</dbReference>
<dbReference type="OrthoDB" id="122279at2759"/>
<protein>
    <submittedName>
        <fullName evidence="5">Kinase-like protein</fullName>
    </submittedName>
</protein>
<dbReference type="Pfam" id="PF00320">
    <property type="entry name" value="GATA"/>
    <property type="match status" value="1"/>
</dbReference>
<organism evidence="5 6">
    <name type="scientific">Rickenella mellea</name>
    <dbReference type="NCBI Taxonomy" id="50990"/>
    <lineage>
        <taxon>Eukaryota</taxon>
        <taxon>Fungi</taxon>
        <taxon>Dikarya</taxon>
        <taxon>Basidiomycota</taxon>
        <taxon>Agaricomycotina</taxon>
        <taxon>Agaricomycetes</taxon>
        <taxon>Hymenochaetales</taxon>
        <taxon>Rickenellaceae</taxon>
        <taxon>Rickenella</taxon>
    </lineage>
</organism>
<dbReference type="SUPFAM" id="SSF57716">
    <property type="entry name" value="Glucocorticoid receptor-like (DNA-binding domain)"/>
    <property type="match status" value="1"/>
</dbReference>
<dbReference type="GO" id="GO:0005524">
    <property type="term" value="F:ATP binding"/>
    <property type="evidence" value="ECO:0007669"/>
    <property type="project" value="InterPro"/>
</dbReference>
<dbReference type="PANTHER" id="PTHR44329:SF214">
    <property type="entry name" value="PROTEIN KINASE DOMAIN-CONTAINING PROTEIN"/>
    <property type="match status" value="1"/>
</dbReference>
<dbReference type="Pfam" id="PF07714">
    <property type="entry name" value="PK_Tyr_Ser-Thr"/>
    <property type="match status" value="1"/>
</dbReference>
<gene>
    <name evidence="5" type="ORF">BD410DRAFT_728260</name>
</gene>
<dbReference type="GO" id="GO:0008270">
    <property type="term" value="F:zinc ion binding"/>
    <property type="evidence" value="ECO:0007669"/>
    <property type="project" value="UniProtKB-KW"/>
</dbReference>
<keyword evidence="5" id="KW-0808">Transferase</keyword>
<dbReference type="GO" id="GO:0006355">
    <property type="term" value="P:regulation of DNA-templated transcription"/>
    <property type="evidence" value="ECO:0007669"/>
    <property type="project" value="InterPro"/>
</dbReference>
<dbReference type="InterPro" id="IPR013088">
    <property type="entry name" value="Znf_NHR/GATA"/>
</dbReference>
<feature type="region of interest" description="Disordered" evidence="2">
    <location>
        <begin position="371"/>
        <end position="396"/>
    </location>
</feature>
<dbReference type="PROSITE" id="PS00109">
    <property type="entry name" value="PROTEIN_KINASE_TYR"/>
    <property type="match status" value="1"/>
</dbReference>
<keyword evidence="5" id="KW-0418">Kinase</keyword>
<dbReference type="InterPro" id="IPR001245">
    <property type="entry name" value="Ser-Thr/Tyr_kinase_cat_dom"/>
</dbReference>
<evidence type="ECO:0000259" key="4">
    <source>
        <dbReference type="PROSITE" id="PS50114"/>
    </source>
</evidence>
<dbReference type="Gene3D" id="1.10.510.10">
    <property type="entry name" value="Transferase(Phosphotransferase) domain 1"/>
    <property type="match status" value="1"/>
</dbReference>
<dbReference type="EMBL" id="ML170205">
    <property type="protein sequence ID" value="TDL18692.1"/>
    <property type="molecule type" value="Genomic_DNA"/>
</dbReference>
<keyword evidence="1" id="KW-0479">Metal-binding</keyword>
<keyword evidence="1" id="KW-0862">Zinc</keyword>